<proteinExistence type="predicted"/>
<dbReference type="AlphaFoldDB" id="A0A6L3T0N6"/>
<dbReference type="EMBL" id="VZZK01000014">
    <property type="protein sequence ID" value="KAB1078334.1"/>
    <property type="molecule type" value="Genomic_DNA"/>
</dbReference>
<dbReference type="OrthoDB" id="1488714at2"/>
<reference evidence="1 2" key="1">
    <citation type="submission" date="2019-09" db="EMBL/GenBank/DDBJ databases">
        <title>YIM 48816 draft genome.</title>
        <authorList>
            <person name="Jiang L."/>
        </authorList>
    </citation>
    <scope>NUCLEOTIDE SEQUENCE [LARGE SCALE GENOMIC DNA]</scope>
    <source>
        <strain evidence="1 2">YIM 48816</strain>
    </source>
</reference>
<keyword evidence="2" id="KW-1185">Reference proteome</keyword>
<protein>
    <submittedName>
        <fullName evidence="1">Uncharacterized protein</fullName>
    </submittedName>
</protein>
<organism evidence="1 2">
    <name type="scientific">Methylobacterium soli</name>
    <dbReference type="NCBI Taxonomy" id="553447"/>
    <lineage>
        <taxon>Bacteria</taxon>
        <taxon>Pseudomonadati</taxon>
        <taxon>Pseudomonadota</taxon>
        <taxon>Alphaproteobacteria</taxon>
        <taxon>Hyphomicrobiales</taxon>
        <taxon>Methylobacteriaceae</taxon>
        <taxon>Methylobacterium</taxon>
    </lineage>
</organism>
<evidence type="ECO:0000313" key="2">
    <source>
        <dbReference type="Proteomes" id="UP000474159"/>
    </source>
</evidence>
<dbReference type="Proteomes" id="UP000474159">
    <property type="component" value="Unassembled WGS sequence"/>
</dbReference>
<dbReference type="RefSeq" id="WP_151000954.1">
    <property type="nucleotide sequence ID" value="NZ_BPQY01000343.1"/>
</dbReference>
<accession>A0A6L3T0N6</accession>
<sequence length="687" mass="75296">MILIDKTKFTVDGVDVYPDHESPYQFWYIPGTIQLAERNNRKVLSYLWYNDATNDADGTGFLNFEVNSAIPPGSLDRLRSEIARRTGRDAAKISLSTVTYTKGAVNFSVLGPLAAKAAAAAGANDPSLLYQSPEQIVWSAGSSSLVGDNAAVCSVKFTKAGKLAAAMKAAILAGSHSIAALYRLEFLAMRPSVTFKVQGTLKKTIRDFQASIGTQLPLTAVVLDLGLNAQWQRIMQRTDLKIEVVNFSGESEQEGLKWAQKILLDYVIKNFFEVQVGSDAKNWSPMSKEPAVSEAIEKALATEEAATDQVAGAGLAGAAGDAAIKELVKTAGTYIPKVNIRAAYYEGRQTNTIDFIYAEMKARTYPVLPQAQVLKGLSDPGSYVIQVNRSQDLFGLPYNVALALPSDADLKAFGLQALNIQARYPADAPRGKQSTCTLTITDGKRSGSSEPFPFQYDARGSADVAYTVDYVFKPGGDWRADATQYAISGREDRGLIVAMPDAVVEFIRLDIRLDTDFVWENADQAVVTLTSAKWKGEKRVVLQRGQTDAAKLNIRSDAKFRSEAILYKVELRKGNKVLSGYGPETLLDNQVVVHDRFVGHVPVYFTANFEPDSVEIALSYAEGAFRWEDQFTLEKGQKRVQRIVPTLQDFPRKSDLQVNYEIVPDEGEPIRKTARGGQSVSVKLSKT</sequence>
<evidence type="ECO:0000313" key="1">
    <source>
        <dbReference type="EMBL" id="KAB1078334.1"/>
    </source>
</evidence>
<name>A0A6L3T0N6_9HYPH</name>
<comment type="caution">
    <text evidence="1">The sequence shown here is derived from an EMBL/GenBank/DDBJ whole genome shotgun (WGS) entry which is preliminary data.</text>
</comment>
<gene>
    <name evidence="1" type="ORF">F6X53_14660</name>
</gene>